<gene>
    <name evidence="1" type="ORF">PP2015_4047</name>
</gene>
<dbReference type="GO" id="GO:0005524">
    <property type="term" value="F:ATP binding"/>
    <property type="evidence" value="ECO:0007669"/>
    <property type="project" value="InterPro"/>
</dbReference>
<keyword evidence="2" id="KW-1185">Reference proteome</keyword>
<dbReference type="PATRIC" id="fig|161398.10.peg.4150"/>
<dbReference type="RefSeq" id="WP_058032365.1">
    <property type="nucleotide sequence ID" value="NZ_CP013188.1"/>
</dbReference>
<dbReference type="Gene3D" id="3.30.420.40">
    <property type="match status" value="2"/>
</dbReference>
<reference evidence="1 2" key="1">
    <citation type="submission" date="2015-11" db="EMBL/GenBank/DDBJ databases">
        <authorList>
            <person name="Zhang Y."/>
            <person name="Guo Z."/>
        </authorList>
    </citation>
    <scope>NUCLEOTIDE SEQUENCE [LARGE SCALE GENOMIC DNA]</scope>
    <source>
        <strain evidence="1 2">KCTC 12086</strain>
    </source>
</reference>
<name>A0A0S2K8Z0_9GAMM</name>
<evidence type="ECO:0000313" key="1">
    <source>
        <dbReference type="EMBL" id="ALO44515.1"/>
    </source>
</evidence>
<dbReference type="KEGG" id="pphe:PP2015_4047"/>
<sequence length="391" mass="42698">MRKNIEQLYHVSQKPKRQIIGLMSGTSLDGLDIAICEISGCGTGTEVTLKHFKTVDYPDEVKSKIRTVFAKPQVSLEYLTLLNPWIGKYHGQLINQALKAWQVNLKDIDAIASHGQTIYHCPQHQHDYDDFGNATLQIGDGDHLAVETGIVTLSDFRQKHIAAGGEGAPLAQFGDYFCFSSNSEHRVLLNLGGIANITYLPKAGSFNDMLCSDLGPGNTIMDAYMQKHFGQAFDSDGAISSKGCVNQALLSKLLDNDFVGLDLPKSTGPEVFNLAYLQTAQECSNTTHLKHEDVMATLCELSALLIAEQLNYLSESKKLNVYASGGGVHNPILMQRIQELVSTDVVIENSNKIDLDPDAKEAILFAVLANECLVGNSTEFGVSMGKLSFPE</sequence>
<dbReference type="GO" id="GO:0016773">
    <property type="term" value="F:phosphotransferase activity, alcohol group as acceptor"/>
    <property type="evidence" value="ECO:0007669"/>
    <property type="project" value="InterPro"/>
</dbReference>
<protein>
    <submittedName>
        <fullName evidence="1">Anhydro-N-acetylmuramic acid kinase</fullName>
    </submittedName>
</protein>
<dbReference type="Proteomes" id="UP000061457">
    <property type="component" value="Chromosome II"/>
</dbReference>
<evidence type="ECO:0000313" key="2">
    <source>
        <dbReference type="Proteomes" id="UP000061457"/>
    </source>
</evidence>
<dbReference type="STRING" id="161398.PP2015_4047"/>
<dbReference type="InterPro" id="IPR005338">
    <property type="entry name" value="Anhydro_N_Ac-Mur_kinase"/>
</dbReference>
<dbReference type="AlphaFoldDB" id="A0A0S2K8Z0"/>
<dbReference type="EMBL" id="CP013188">
    <property type="protein sequence ID" value="ALO44515.1"/>
    <property type="molecule type" value="Genomic_DNA"/>
</dbReference>
<dbReference type="PANTHER" id="PTHR30605">
    <property type="entry name" value="ANHYDRO-N-ACETYLMURAMIC ACID KINASE"/>
    <property type="match status" value="1"/>
</dbReference>
<keyword evidence="1" id="KW-0418">Kinase</keyword>
<dbReference type="GO" id="GO:0006040">
    <property type="term" value="P:amino sugar metabolic process"/>
    <property type="evidence" value="ECO:0007669"/>
    <property type="project" value="InterPro"/>
</dbReference>
<dbReference type="GO" id="GO:0009254">
    <property type="term" value="P:peptidoglycan turnover"/>
    <property type="evidence" value="ECO:0007669"/>
    <property type="project" value="InterPro"/>
</dbReference>
<proteinExistence type="predicted"/>
<dbReference type="GO" id="GO:0016301">
    <property type="term" value="F:kinase activity"/>
    <property type="evidence" value="ECO:0007669"/>
    <property type="project" value="UniProtKB-KW"/>
</dbReference>
<organism evidence="1 2">
    <name type="scientific">Pseudoalteromonas phenolica</name>
    <dbReference type="NCBI Taxonomy" id="161398"/>
    <lineage>
        <taxon>Bacteria</taxon>
        <taxon>Pseudomonadati</taxon>
        <taxon>Pseudomonadota</taxon>
        <taxon>Gammaproteobacteria</taxon>
        <taxon>Alteromonadales</taxon>
        <taxon>Pseudoalteromonadaceae</taxon>
        <taxon>Pseudoalteromonas</taxon>
    </lineage>
</organism>
<dbReference type="OrthoDB" id="9763949at2"/>
<dbReference type="InterPro" id="IPR043129">
    <property type="entry name" value="ATPase_NBD"/>
</dbReference>
<keyword evidence="1" id="KW-0808">Transferase</keyword>
<accession>A0A0S2K8Z0</accession>
<dbReference type="Pfam" id="PF03702">
    <property type="entry name" value="AnmK"/>
    <property type="match status" value="1"/>
</dbReference>
<dbReference type="PANTHER" id="PTHR30605:SF0">
    <property type="entry name" value="ANHYDRO-N-ACETYLMURAMIC ACID KINASE"/>
    <property type="match status" value="1"/>
</dbReference>
<dbReference type="SUPFAM" id="SSF53067">
    <property type="entry name" value="Actin-like ATPase domain"/>
    <property type="match status" value="1"/>
</dbReference>